<accession>A0A915IIV2</accession>
<name>A0A915IIV2_ROMCU</name>
<evidence type="ECO:0000313" key="2">
    <source>
        <dbReference type="WBParaSite" id="nRc.2.0.1.t13744-RA"/>
    </source>
</evidence>
<protein>
    <submittedName>
        <fullName evidence="2">Uncharacterized protein</fullName>
    </submittedName>
</protein>
<keyword evidence="1" id="KW-1185">Reference proteome</keyword>
<dbReference type="AlphaFoldDB" id="A0A915IIV2"/>
<organism evidence="1 2">
    <name type="scientific">Romanomermis culicivorax</name>
    <name type="common">Nematode worm</name>
    <dbReference type="NCBI Taxonomy" id="13658"/>
    <lineage>
        <taxon>Eukaryota</taxon>
        <taxon>Metazoa</taxon>
        <taxon>Ecdysozoa</taxon>
        <taxon>Nematoda</taxon>
        <taxon>Enoplea</taxon>
        <taxon>Dorylaimia</taxon>
        <taxon>Mermithida</taxon>
        <taxon>Mermithoidea</taxon>
        <taxon>Mermithidae</taxon>
        <taxon>Romanomermis</taxon>
    </lineage>
</organism>
<dbReference type="Proteomes" id="UP000887565">
    <property type="component" value="Unplaced"/>
</dbReference>
<reference evidence="2" key="1">
    <citation type="submission" date="2022-11" db="UniProtKB">
        <authorList>
            <consortium name="WormBaseParasite"/>
        </authorList>
    </citation>
    <scope>IDENTIFICATION</scope>
</reference>
<sequence>MGGGCELEQNLTRHPAISICKTVACLSPPSLLLEFDSPVSLIGAKEMKCRRCSETRSYETREIVPISCRYRRRRLFIFGGQNNVGWIHIFHECNLKIKIVL</sequence>
<evidence type="ECO:0000313" key="1">
    <source>
        <dbReference type="Proteomes" id="UP000887565"/>
    </source>
</evidence>
<dbReference type="WBParaSite" id="nRc.2.0.1.t13744-RA">
    <property type="protein sequence ID" value="nRc.2.0.1.t13744-RA"/>
    <property type="gene ID" value="nRc.2.0.1.g13744"/>
</dbReference>
<proteinExistence type="predicted"/>